<name>A0A381VUE1_9ZZZZ</name>
<reference evidence="2" key="1">
    <citation type="submission" date="2018-05" db="EMBL/GenBank/DDBJ databases">
        <authorList>
            <person name="Lanie J.A."/>
            <person name="Ng W.-L."/>
            <person name="Kazmierczak K.M."/>
            <person name="Andrzejewski T.M."/>
            <person name="Davidsen T.M."/>
            <person name="Wayne K.J."/>
            <person name="Tettelin H."/>
            <person name="Glass J.I."/>
            <person name="Rusch D."/>
            <person name="Podicherti R."/>
            <person name="Tsui H.-C.T."/>
            <person name="Winkler M.E."/>
        </authorList>
    </citation>
    <scope>NUCLEOTIDE SEQUENCE</scope>
</reference>
<sequence length="138" mass="15323">MISFKLNADAIELDEWGPPEELAAVTLEGKPIMYGIKLYNSGNGQILSGIYEVTKGKFKVIYPFHEHATVLSGKVTLTDKEGNSVTYGPGDSWFCHQGEVVTWDVKDRLRKTFFVVTVDQFGSIPPERIVQSVSRVVG</sequence>
<gene>
    <name evidence="2" type="ORF">METZ01_LOCUS96774</name>
</gene>
<dbReference type="Gene3D" id="2.60.120.10">
    <property type="entry name" value="Jelly Rolls"/>
    <property type="match status" value="1"/>
</dbReference>
<protein>
    <recommendedName>
        <fullName evidence="1">(S)-ureidoglycine aminohydrolase cupin domain-containing protein</fullName>
    </recommendedName>
</protein>
<dbReference type="InterPro" id="IPR008579">
    <property type="entry name" value="UGlyAH_Cupin_dom"/>
</dbReference>
<dbReference type="AlphaFoldDB" id="A0A381VUE1"/>
<organism evidence="2">
    <name type="scientific">marine metagenome</name>
    <dbReference type="NCBI Taxonomy" id="408172"/>
    <lineage>
        <taxon>unclassified sequences</taxon>
        <taxon>metagenomes</taxon>
        <taxon>ecological metagenomes</taxon>
    </lineage>
</organism>
<dbReference type="SUPFAM" id="SSF51182">
    <property type="entry name" value="RmlC-like cupins"/>
    <property type="match status" value="1"/>
</dbReference>
<dbReference type="InterPro" id="IPR011051">
    <property type="entry name" value="RmlC_Cupin_sf"/>
</dbReference>
<feature type="domain" description="(S)-ureidoglycine aminohydrolase cupin" evidence="1">
    <location>
        <begin position="43"/>
        <end position="113"/>
    </location>
</feature>
<dbReference type="Pfam" id="PF05899">
    <property type="entry name" value="Cupin_3"/>
    <property type="match status" value="1"/>
</dbReference>
<accession>A0A381VUE1</accession>
<evidence type="ECO:0000313" key="2">
    <source>
        <dbReference type="EMBL" id="SVA43920.1"/>
    </source>
</evidence>
<evidence type="ECO:0000259" key="1">
    <source>
        <dbReference type="Pfam" id="PF05899"/>
    </source>
</evidence>
<dbReference type="PANTHER" id="PTHR40943">
    <property type="entry name" value="CYTOPLASMIC PROTEIN-RELATED"/>
    <property type="match status" value="1"/>
</dbReference>
<dbReference type="EMBL" id="UINC01009816">
    <property type="protein sequence ID" value="SVA43920.1"/>
    <property type="molecule type" value="Genomic_DNA"/>
</dbReference>
<dbReference type="InterPro" id="IPR014710">
    <property type="entry name" value="RmlC-like_jellyroll"/>
</dbReference>
<dbReference type="PANTHER" id="PTHR40943:SF1">
    <property type="entry name" value="CYTOPLASMIC PROTEIN"/>
    <property type="match status" value="1"/>
</dbReference>
<proteinExistence type="predicted"/>